<dbReference type="InterPro" id="IPR032710">
    <property type="entry name" value="NTF2-like_dom_sf"/>
</dbReference>
<gene>
    <name evidence="2" type="ORF">QE404_002069</name>
</gene>
<name>A0ABU0TIN7_9FLAO</name>
<sequence>MMENIRNIADEFNSNYEKLWNAFDFDSLSNLYSEHSILVGYEIVQDRGNIIKSLEQIVDQGWTTIKIQTQLVSSVDPDTILVANIYEAFNSKNTEQQSMKTKSSHVLKRIGDAWQTVMHSAFQNPGYSYMLLSSQYFQIFHVYGF</sequence>
<accession>A0ABU0TIN7</accession>
<dbReference type="SUPFAM" id="SSF54427">
    <property type="entry name" value="NTF2-like"/>
    <property type="match status" value="1"/>
</dbReference>
<comment type="caution">
    <text evidence="2">The sequence shown here is derived from an EMBL/GenBank/DDBJ whole genome shotgun (WGS) entry which is preliminary data.</text>
</comment>
<evidence type="ECO:0000313" key="2">
    <source>
        <dbReference type="EMBL" id="MDQ1096922.1"/>
    </source>
</evidence>
<keyword evidence="3" id="KW-1185">Reference proteome</keyword>
<feature type="domain" description="SnoaL-like" evidence="1">
    <location>
        <begin position="12"/>
        <end position="119"/>
    </location>
</feature>
<reference evidence="2 3" key="1">
    <citation type="submission" date="2023-07" db="EMBL/GenBank/DDBJ databases">
        <title>Functional and genomic diversity of the sorghum phyllosphere microbiome.</title>
        <authorList>
            <person name="Shade A."/>
        </authorList>
    </citation>
    <scope>NUCLEOTIDE SEQUENCE [LARGE SCALE GENOMIC DNA]</scope>
    <source>
        <strain evidence="2 3">SORGH_AS_1064</strain>
    </source>
</reference>
<dbReference type="EMBL" id="JAUTAL010000001">
    <property type="protein sequence ID" value="MDQ1096922.1"/>
    <property type="molecule type" value="Genomic_DNA"/>
</dbReference>
<dbReference type="Gene3D" id="3.10.450.50">
    <property type="match status" value="1"/>
</dbReference>
<dbReference type="Pfam" id="PF13474">
    <property type="entry name" value="SnoaL_3"/>
    <property type="match status" value="1"/>
</dbReference>
<evidence type="ECO:0000259" key="1">
    <source>
        <dbReference type="Pfam" id="PF13474"/>
    </source>
</evidence>
<evidence type="ECO:0000313" key="3">
    <source>
        <dbReference type="Proteomes" id="UP001225072"/>
    </source>
</evidence>
<proteinExistence type="predicted"/>
<protein>
    <submittedName>
        <fullName evidence="2">Ketosteroid isomerase-like protein</fullName>
    </submittedName>
</protein>
<dbReference type="InterPro" id="IPR037401">
    <property type="entry name" value="SnoaL-like"/>
</dbReference>
<dbReference type="Proteomes" id="UP001225072">
    <property type="component" value="Unassembled WGS sequence"/>
</dbReference>
<dbReference type="RefSeq" id="WP_307450110.1">
    <property type="nucleotide sequence ID" value="NZ_JAUTAL010000001.1"/>
</dbReference>
<organism evidence="2 3">
    <name type="scientific">Chryseobacterium camelliae</name>
    <dbReference type="NCBI Taxonomy" id="1265445"/>
    <lineage>
        <taxon>Bacteria</taxon>
        <taxon>Pseudomonadati</taxon>
        <taxon>Bacteroidota</taxon>
        <taxon>Flavobacteriia</taxon>
        <taxon>Flavobacteriales</taxon>
        <taxon>Weeksellaceae</taxon>
        <taxon>Chryseobacterium group</taxon>
        <taxon>Chryseobacterium</taxon>
    </lineage>
</organism>